<name>A0A8A4THH9_SULCO</name>
<evidence type="ECO:0000313" key="1">
    <source>
        <dbReference type="EMBL" id="QTD48947.1"/>
    </source>
</evidence>
<protein>
    <submittedName>
        <fullName evidence="1">DUF2071 domain-containing protein</fullName>
    </submittedName>
</protein>
<accession>A0A8A4THH9</accession>
<organism evidence="1 2">
    <name type="scientific">Sulfidibacter corallicola</name>
    <dbReference type="NCBI Taxonomy" id="2818388"/>
    <lineage>
        <taxon>Bacteria</taxon>
        <taxon>Pseudomonadati</taxon>
        <taxon>Acidobacteriota</taxon>
        <taxon>Holophagae</taxon>
        <taxon>Acanthopleuribacterales</taxon>
        <taxon>Acanthopleuribacteraceae</taxon>
        <taxon>Sulfidibacter</taxon>
    </lineage>
</organism>
<sequence length="250" mass="29133">MTHPSLNHTDHRPWPMPTTEWRWRQTWCDLLFMHYHFDPEQIRPLIPPGLTLDTFSGHAWVGIVPFRMEDVMWRGLPGMPGVSNFPELNLRTYVTFGDKPGVWFFSLDASQAMAVWAARKFFHLPYRHAFMAVTRSDDADIGYFSRRKDDSRQIGFRAGYGPCFDPLEAPPGGLTHWLTERYCLYAQSKRGQVYRAEVHHARWPLKKAWVEVEENTVLRTIDLATPTDQQPHLAFARRLEVVVCPPHPVH</sequence>
<dbReference type="KEGG" id="scor:J3U87_25465"/>
<dbReference type="AlphaFoldDB" id="A0A8A4THH9"/>
<keyword evidence="2" id="KW-1185">Reference proteome</keyword>
<evidence type="ECO:0000313" key="2">
    <source>
        <dbReference type="Proteomes" id="UP000663929"/>
    </source>
</evidence>
<dbReference type="SUPFAM" id="SSF160104">
    <property type="entry name" value="Acetoacetate decarboxylase-like"/>
    <property type="match status" value="1"/>
</dbReference>
<gene>
    <name evidence="1" type="ORF">J3U87_25465</name>
</gene>
<dbReference type="InterPro" id="IPR018644">
    <property type="entry name" value="DUF2071"/>
</dbReference>
<dbReference type="Gene3D" id="2.40.400.10">
    <property type="entry name" value="Acetoacetate decarboxylase-like"/>
    <property type="match status" value="1"/>
</dbReference>
<reference evidence="1" key="1">
    <citation type="submission" date="2021-03" db="EMBL/GenBank/DDBJ databases">
        <title>Acanthopleuribacteraceae sp. M133.</title>
        <authorList>
            <person name="Wang G."/>
        </authorList>
    </citation>
    <scope>NUCLEOTIDE SEQUENCE</scope>
    <source>
        <strain evidence="1">M133</strain>
    </source>
</reference>
<proteinExistence type="predicted"/>
<dbReference type="RefSeq" id="WP_237378596.1">
    <property type="nucleotide sequence ID" value="NZ_CP071793.1"/>
</dbReference>
<dbReference type="Proteomes" id="UP000663929">
    <property type="component" value="Chromosome"/>
</dbReference>
<dbReference type="InterPro" id="IPR023375">
    <property type="entry name" value="ADC_dom_sf"/>
</dbReference>
<dbReference type="Pfam" id="PF09844">
    <property type="entry name" value="DUF2071"/>
    <property type="match status" value="1"/>
</dbReference>
<dbReference type="PANTHER" id="PTHR39186:SF1">
    <property type="entry name" value="DUF2071 DOMAIN-CONTAINING PROTEIN"/>
    <property type="match status" value="1"/>
</dbReference>
<dbReference type="EMBL" id="CP071793">
    <property type="protein sequence ID" value="QTD48947.1"/>
    <property type="molecule type" value="Genomic_DNA"/>
</dbReference>
<dbReference type="PANTHER" id="PTHR39186">
    <property type="entry name" value="DUF2071 FAMILY PROTEIN"/>
    <property type="match status" value="1"/>
</dbReference>